<dbReference type="GO" id="GO:0003677">
    <property type="term" value="F:DNA binding"/>
    <property type="evidence" value="ECO:0007669"/>
    <property type="project" value="UniProtKB-KW"/>
</dbReference>
<keyword evidence="12" id="KW-1185">Reference proteome</keyword>
<dbReference type="STRING" id="1550241.MA03_00025"/>
<evidence type="ECO:0000256" key="1">
    <source>
        <dbReference type="ARBA" id="ARBA00005755"/>
    </source>
</evidence>
<dbReference type="AlphaFoldDB" id="A0A0F7FH29"/>
<gene>
    <name evidence="11" type="ORF">MA03_00025</name>
</gene>
<dbReference type="Gene3D" id="1.10.132.60">
    <property type="entry name" value="DNA polymerase family B, C-terminal domain"/>
    <property type="match status" value="1"/>
</dbReference>
<dbReference type="Gene3D" id="1.10.287.690">
    <property type="entry name" value="Helix hairpin bin"/>
    <property type="match status" value="1"/>
</dbReference>
<organism evidence="11 12">
    <name type="scientific">Infirmifilum uzonense</name>
    <dbReference type="NCBI Taxonomy" id="1550241"/>
    <lineage>
        <taxon>Archaea</taxon>
        <taxon>Thermoproteota</taxon>
        <taxon>Thermoprotei</taxon>
        <taxon>Thermofilales</taxon>
        <taxon>Thermofilaceae</taxon>
        <taxon>Infirmifilum</taxon>
    </lineage>
</organism>
<dbReference type="GeneID" id="25400570"/>
<dbReference type="PANTHER" id="PTHR10322:SF20">
    <property type="entry name" value="DNA POLYMERASE 1"/>
    <property type="match status" value="1"/>
</dbReference>
<dbReference type="InterPro" id="IPR012337">
    <property type="entry name" value="RNaseH-like_sf"/>
</dbReference>
<dbReference type="EMBL" id="CP009961">
    <property type="protein sequence ID" value="AKG38007.1"/>
    <property type="molecule type" value="Genomic_DNA"/>
</dbReference>
<dbReference type="InterPro" id="IPR006172">
    <property type="entry name" value="DNA-dir_DNA_pol_B"/>
</dbReference>
<evidence type="ECO:0000256" key="8">
    <source>
        <dbReference type="RuleBase" id="RU000442"/>
    </source>
</evidence>
<proteinExistence type="inferred from homology"/>
<dbReference type="Proteomes" id="UP000067434">
    <property type="component" value="Chromosome"/>
</dbReference>
<evidence type="ECO:0000256" key="5">
    <source>
        <dbReference type="ARBA" id="ARBA00022932"/>
    </source>
</evidence>
<evidence type="ECO:0000313" key="12">
    <source>
        <dbReference type="Proteomes" id="UP000067434"/>
    </source>
</evidence>
<comment type="catalytic activity">
    <reaction evidence="7 8">
        <text>DNA(n) + a 2'-deoxyribonucleoside 5'-triphosphate = DNA(n+1) + diphosphate</text>
        <dbReference type="Rhea" id="RHEA:22508"/>
        <dbReference type="Rhea" id="RHEA-COMP:17339"/>
        <dbReference type="Rhea" id="RHEA-COMP:17340"/>
        <dbReference type="ChEBI" id="CHEBI:33019"/>
        <dbReference type="ChEBI" id="CHEBI:61560"/>
        <dbReference type="ChEBI" id="CHEBI:173112"/>
        <dbReference type="EC" id="2.7.7.7"/>
    </reaction>
</comment>
<feature type="domain" description="DNA-directed DNA polymerase family B exonuclease" evidence="10">
    <location>
        <begin position="107"/>
        <end position="320"/>
    </location>
</feature>
<keyword evidence="5 8" id="KW-0239">DNA-directed DNA polymerase</keyword>
<dbReference type="Pfam" id="PF03104">
    <property type="entry name" value="DNA_pol_B_exo1"/>
    <property type="match status" value="1"/>
</dbReference>
<dbReference type="PANTHER" id="PTHR10322">
    <property type="entry name" value="DNA POLYMERASE CATALYTIC SUBUNIT"/>
    <property type="match status" value="1"/>
</dbReference>
<dbReference type="InterPro" id="IPR006133">
    <property type="entry name" value="DNA-dir_DNA_pol_B_exonuc"/>
</dbReference>
<evidence type="ECO:0000256" key="7">
    <source>
        <dbReference type="ARBA" id="ARBA00049244"/>
    </source>
</evidence>
<dbReference type="SUPFAM" id="SSF53098">
    <property type="entry name" value="Ribonuclease H-like"/>
    <property type="match status" value="1"/>
</dbReference>
<evidence type="ECO:0000259" key="9">
    <source>
        <dbReference type="Pfam" id="PF00136"/>
    </source>
</evidence>
<evidence type="ECO:0000256" key="6">
    <source>
        <dbReference type="ARBA" id="ARBA00023125"/>
    </source>
</evidence>
<keyword evidence="3 8" id="KW-0548">Nucleotidyltransferase</keyword>
<dbReference type="InterPro" id="IPR023211">
    <property type="entry name" value="DNA_pol_palm_dom_sf"/>
</dbReference>
<keyword evidence="4 8" id="KW-0235">DNA replication</keyword>
<dbReference type="RefSeq" id="WP_052883321.1">
    <property type="nucleotide sequence ID" value="NZ_CP009961.1"/>
</dbReference>
<accession>A0A0F7FH29</accession>
<dbReference type="PRINTS" id="PR00106">
    <property type="entry name" value="DNAPOLB"/>
</dbReference>
<dbReference type="Gene3D" id="3.90.1600.10">
    <property type="entry name" value="Palm domain of DNA polymerase"/>
    <property type="match status" value="1"/>
</dbReference>
<reference evidence="11 12" key="1">
    <citation type="journal article" date="2015" name="Stand. Genomic Sci.">
        <title>Complete genome sequence of and proposal of Thermofilum uzonense sp. nov. a novel hyperthermophilic crenarchaeon and emended description of the genus Thermofilum.</title>
        <authorList>
            <person name="Toshchakov S.V."/>
            <person name="Korzhenkov A.A."/>
            <person name="Samarov N.I."/>
            <person name="Mazunin I.O."/>
            <person name="Mozhey O.I."/>
            <person name="Shmyr I.S."/>
            <person name="Derbikova K.S."/>
            <person name="Taranov E.A."/>
            <person name="Dominova I.N."/>
            <person name="Bonch-Osmolovskaya E.A."/>
            <person name="Patrushev M.V."/>
            <person name="Podosokorskaya O.A."/>
            <person name="Kublanov I.V."/>
        </authorList>
    </citation>
    <scope>NUCLEOTIDE SEQUENCE [LARGE SCALE GENOMIC DNA]</scope>
    <source>
        <strain evidence="11 12">1807-2</strain>
    </source>
</reference>
<dbReference type="InterPro" id="IPR050240">
    <property type="entry name" value="DNA_pol_type-B"/>
</dbReference>
<dbReference type="PROSITE" id="PS00116">
    <property type="entry name" value="DNA_POLYMERASE_B"/>
    <property type="match status" value="1"/>
</dbReference>
<evidence type="ECO:0000259" key="10">
    <source>
        <dbReference type="Pfam" id="PF03104"/>
    </source>
</evidence>
<evidence type="ECO:0000256" key="3">
    <source>
        <dbReference type="ARBA" id="ARBA00022695"/>
    </source>
</evidence>
<sequence length="841" mass="97007">MLYLFSVRYSGSDGRAVLYFYDDEEHKIVKIPDYSGHKPYLLTDLTPDEIIEKFPEVIKHPGFNKLDIVEKYDALNDRWIRMTKVEANDPLSIGGSGKSIRELLKDHSWEAKIKYHHCYIYDRQIIPGMPYKYEDGEPKIVETSVPEGIRKLVEGLVEDKIQAAEMIEWAKLLSAPIPKIKRVAIDIEVESEALRVPSPKLAEDKVIAVSYYSSDGRKGVYLLEREEKHGNTQISLGDARITFFKDEKELLLATFKLIEEYPLLVTFNGDSFDLPYLYNRALKLGFKKEEIPISWKERDEYPELRNSIHIDLYKFFTNKSMRVYAFGNKYREGNTLDEIASALLGKGKVRHEELISEMTYQRLAEYSFRDAELTYELTAFNDDLVIKLIILMMRISKLPMEDLTRHNISAWIRNMFYYEHRQRGWLIPNPEDIKRIKGDTSTRAIIKGKKYLGAIVIDPLPGMYFNVLVVDFASLYPSVIKTGNLSYETVRCPHEECKRNIVPGTPHWVCTRRRGMMASIIGILRDLRVYVYKKAAKEVKSEDEKQHYDVIQSALKVFLNASYGVFGSEAFPLYCPPVAESTTALGRYAILKTMRKAVDLGIPVLYGDTDSLFLWNPSRDKLEKLLQSVLDDLKIDLSVDKEYKWVVFSERKKNYLGALKDGKIDVKGLVGKKRNTPEFIKKLFTDVVTTLSKADTITSFEEAIEQVKDDIRESIMRLKNNQISLDQLAFNVVLTKDLQEYVETTPQHKKAAQQLLREYKKLYGSTPVNIMKGSVVSYVKTRDREGVKHVQLARIDEIDTEKYLDIMKTTLEQVLDALGISFDELLGIQSIDDFLQIKSKK</sequence>
<evidence type="ECO:0000313" key="11">
    <source>
        <dbReference type="EMBL" id="AKG38007.1"/>
    </source>
</evidence>
<keyword evidence="2 8" id="KW-0808">Transferase</keyword>
<dbReference type="Gene3D" id="3.30.420.10">
    <property type="entry name" value="Ribonuclease H-like superfamily/Ribonuclease H"/>
    <property type="match status" value="1"/>
</dbReference>
<name>A0A0F7FH29_9CREN</name>
<dbReference type="SMART" id="SM00486">
    <property type="entry name" value="POLBc"/>
    <property type="match status" value="1"/>
</dbReference>
<dbReference type="InterPro" id="IPR017964">
    <property type="entry name" value="DNA-dir_DNA_pol_B_CS"/>
</dbReference>
<dbReference type="GO" id="GO:0003887">
    <property type="term" value="F:DNA-directed DNA polymerase activity"/>
    <property type="evidence" value="ECO:0007669"/>
    <property type="project" value="UniProtKB-KW"/>
</dbReference>
<comment type="similarity">
    <text evidence="1 8">Belongs to the DNA polymerase type-B family.</text>
</comment>
<dbReference type="EC" id="2.7.7.7" evidence="8"/>
<dbReference type="KEGG" id="thf:MA03_00025"/>
<dbReference type="SUPFAM" id="SSF56672">
    <property type="entry name" value="DNA/RNA polymerases"/>
    <property type="match status" value="1"/>
</dbReference>
<keyword evidence="6 8" id="KW-0238">DNA-binding</keyword>
<dbReference type="Gene3D" id="3.30.342.10">
    <property type="entry name" value="DNA Polymerase, chain B, domain 1"/>
    <property type="match status" value="1"/>
</dbReference>
<dbReference type="FunFam" id="1.10.287.690:FF:000011">
    <property type="entry name" value="DNA polymerase"/>
    <property type="match status" value="1"/>
</dbReference>
<dbReference type="InterPro" id="IPR006134">
    <property type="entry name" value="DNA-dir_DNA_pol_B_multi_dom"/>
</dbReference>
<dbReference type="OrthoDB" id="323192at2157"/>
<dbReference type="InterPro" id="IPR036397">
    <property type="entry name" value="RNaseH_sf"/>
</dbReference>
<dbReference type="GO" id="GO:0006261">
    <property type="term" value="P:DNA-templated DNA replication"/>
    <property type="evidence" value="ECO:0007669"/>
    <property type="project" value="TreeGrafter"/>
</dbReference>
<feature type="domain" description="DNA-directed DNA polymerase family B multifunctional" evidence="9">
    <location>
        <begin position="421"/>
        <end position="810"/>
    </location>
</feature>
<dbReference type="InterPro" id="IPR042087">
    <property type="entry name" value="DNA_pol_B_thumb"/>
</dbReference>
<dbReference type="NCBIfam" id="NF004417">
    <property type="entry name" value="PRK05761.1-3"/>
    <property type="match status" value="1"/>
</dbReference>
<dbReference type="PATRIC" id="fig|1550241.5.peg.5"/>
<dbReference type="HOGENOM" id="CLU_000203_6_0_2"/>
<dbReference type="InterPro" id="IPR043502">
    <property type="entry name" value="DNA/RNA_pol_sf"/>
</dbReference>
<evidence type="ECO:0000256" key="2">
    <source>
        <dbReference type="ARBA" id="ARBA00022679"/>
    </source>
</evidence>
<protein>
    <recommendedName>
        <fullName evidence="8">DNA polymerase</fullName>
        <ecNumber evidence="8">2.7.7.7</ecNumber>
    </recommendedName>
</protein>
<dbReference type="Pfam" id="PF00136">
    <property type="entry name" value="DNA_pol_B"/>
    <property type="match status" value="1"/>
</dbReference>
<evidence type="ECO:0000256" key="4">
    <source>
        <dbReference type="ARBA" id="ARBA00022705"/>
    </source>
</evidence>
<dbReference type="GO" id="GO:0000166">
    <property type="term" value="F:nucleotide binding"/>
    <property type="evidence" value="ECO:0007669"/>
    <property type="project" value="InterPro"/>
</dbReference>